<dbReference type="AlphaFoldDB" id="A0A132PSN9"/>
<dbReference type="InterPro" id="IPR002938">
    <property type="entry name" value="FAD-bd"/>
</dbReference>
<dbReference type="GO" id="GO:0016709">
    <property type="term" value="F:oxidoreductase activity, acting on paired donors, with incorporation or reduction of molecular oxygen, NAD(P)H as one donor, and incorporation of one atom of oxygen"/>
    <property type="evidence" value="ECO:0007669"/>
    <property type="project" value="UniProtKB-ARBA"/>
</dbReference>
<dbReference type="InterPro" id="IPR036188">
    <property type="entry name" value="FAD/NAD-bd_sf"/>
</dbReference>
<evidence type="ECO:0000259" key="3">
    <source>
        <dbReference type="Pfam" id="PF01494"/>
    </source>
</evidence>
<dbReference type="PANTHER" id="PTHR43004">
    <property type="entry name" value="TRK SYSTEM POTASSIUM UPTAKE PROTEIN"/>
    <property type="match status" value="1"/>
</dbReference>
<keyword evidence="5" id="KW-1185">Reference proteome</keyword>
<dbReference type="Pfam" id="PF21274">
    <property type="entry name" value="Rng_hyd_C"/>
    <property type="match status" value="1"/>
</dbReference>
<dbReference type="PANTHER" id="PTHR43004:SF6">
    <property type="entry name" value="FAD_NAD(P)-BINDING OXIDOREDUCTASE FAMILY PROTEIN"/>
    <property type="match status" value="1"/>
</dbReference>
<comment type="caution">
    <text evidence="4">The sequence shown here is derived from an EMBL/GenBank/DDBJ whole genome shotgun (WGS) entry which is preliminary data.</text>
</comment>
<proteinExistence type="predicted"/>
<protein>
    <recommendedName>
        <fullName evidence="3">FAD-binding domain-containing protein</fullName>
    </recommendedName>
</protein>
<dbReference type="PATRIC" id="fig|59750.3.peg.2474"/>
<evidence type="ECO:0000313" key="5">
    <source>
        <dbReference type="Proteomes" id="UP000070612"/>
    </source>
</evidence>
<dbReference type="Gene3D" id="3.40.30.120">
    <property type="match status" value="1"/>
</dbReference>
<feature type="domain" description="FAD-binding" evidence="3">
    <location>
        <begin position="4"/>
        <end position="360"/>
    </location>
</feature>
<evidence type="ECO:0000313" key="4">
    <source>
        <dbReference type="EMBL" id="KWX25284.1"/>
    </source>
</evidence>
<reference evidence="4 5" key="1">
    <citation type="submission" date="2015-07" db="EMBL/GenBank/DDBJ databases">
        <title>A draft genome sequence of Mycobacterium wolinskyi.</title>
        <authorList>
            <person name="de Man T.J."/>
            <person name="Perry K.A."/>
            <person name="Coulliette A.D."/>
            <person name="Jensen B."/>
            <person name="Toney N.C."/>
            <person name="Limbago B.M."/>
            <person name="Noble-Wang J."/>
        </authorList>
    </citation>
    <scope>NUCLEOTIDE SEQUENCE [LARGE SCALE GENOMIC DNA]</scope>
    <source>
        <strain evidence="4 5">CDC_01</strain>
    </source>
</reference>
<sequence length="591" mass="64191">MIHPVLIVGAGPSGATMALLLAHYGIGSVLVDRRSEPSPHPAAHVISTRTVEILRQLGLEYELRRMGTPLHHLRDIVYSTTVAGAELGRITLLDPESDEAQHLEAISPTRAVNLPQNLLETLLWERIAQHPEIDFRPATTYQGHYHHHDSRNTRVVTLQRDADGTETLAEARYLVGADGAGSHVRRNCGIGLQGPVLQHVVGVHFTADLGHLLWNKPAPVIWTHTGAGVATLIVHKMPTEFVFQFPYFPPAQAVEDFTEALCQAKIHAALGDYATDIHIRAVRGWTMTAQVADTFDNRRCFLIGDAAHRFPPTGGLGLNTGVHDAHNLAWKVAWTLNGSAPTRLLDTYTAERRPVALRNAAQSVRNLEGTYEVLTALGLPRRGTDTLGRLAASRTLATMPRKTHSAVVNALTAMGTQRLRIAALPTWPGTRVRARAATAIADQAGHYRSWGLDLGVQYRHGFLSGKPEFDAEDVQTYTPTIAVGARLPHAWIVSANGRTSTLDLIAPDSPTLIVDLARSHPWITAARRSPYHVCVRAVTISDAVYAELATGSIALLARPDGHVAAILRGAEGEEQHSLELALAQLGLTGEE</sequence>
<dbReference type="Gene3D" id="3.30.9.10">
    <property type="entry name" value="D-Amino Acid Oxidase, subunit A, domain 2"/>
    <property type="match status" value="1"/>
</dbReference>
<dbReference type="Proteomes" id="UP000070612">
    <property type="component" value="Unassembled WGS sequence"/>
</dbReference>
<dbReference type="InterPro" id="IPR050641">
    <property type="entry name" value="RIFMO-like"/>
</dbReference>
<gene>
    <name evidence="4" type="ORF">AFM11_03030</name>
</gene>
<dbReference type="EMBL" id="LGTW01000002">
    <property type="protein sequence ID" value="KWX25284.1"/>
    <property type="molecule type" value="Genomic_DNA"/>
</dbReference>
<dbReference type="GO" id="GO:0071949">
    <property type="term" value="F:FAD binding"/>
    <property type="evidence" value="ECO:0007669"/>
    <property type="project" value="InterPro"/>
</dbReference>
<keyword evidence="1" id="KW-0285">Flavoprotein</keyword>
<accession>A0A132PSN9</accession>
<dbReference type="GO" id="GO:0006744">
    <property type="term" value="P:ubiquinone biosynthetic process"/>
    <property type="evidence" value="ECO:0007669"/>
    <property type="project" value="TreeGrafter"/>
</dbReference>
<organism evidence="4 5">
    <name type="scientific">Mycolicibacterium wolinskyi</name>
    <dbReference type="NCBI Taxonomy" id="59750"/>
    <lineage>
        <taxon>Bacteria</taxon>
        <taxon>Bacillati</taxon>
        <taxon>Actinomycetota</taxon>
        <taxon>Actinomycetes</taxon>
        <taxon>Mycobacteriales</taxon>
        <taxon>Mycobacteriaceae</taxon>
        <taxon>Mycolicibacterium</taxon>
    </lineage>
</organism>
<dbReference type="Gene3D" id="3.50.50.60">
    <property type="entry name" value="FAD/NAD(P)-binding domain"/>
    <property type="match status" value="1"/>
</dbReference>
<dbReference type="PRINTS" id="PR00420">
    <property type="entry name" value="RNGMNOXGNASE"/>
</dbReference>
<name>A0A132PSN9_9MYCO</name>
<dbReference type="Pfam" id="PF01494">
    <property type="entry name" value="FAD_binding_3"/>
    <property type="match status" value="1"/>
</dbReference>
<evidence type="ECO:0000256" key="1">
    <source>
        <dbReference type="ARBA" id="ARBA00022630"/>
    </source>
</evidence>
<keyword evidence="2" id="KW-0274">FAD</keyword>
<dbReference type="SUPFAM" id="SSF51905">
    <property type="entry name" value="FAD/NAD(P)-binding domain"/>
    <property type="match status" value="1"/>
</dbReference>
<evidence type="ECO:0000256" key="2">
    <source>
        <dbReference type="ARBA" id="ARBA00022827"/>
    </source>
</evidence>
<dbReference type="RefSeq" id="WP_067843812.1">
    <property type="nucleotide sequence ID" value="NZ_LGTW01000002.1"/>
</dbReference>